<feature type="compositionally biased region" description="Polar residues" evidence="1">
    <location>
        <begin position="81"/>
        <end position="92"/>
    </location>
</feature>
<comment type="caution">
    <text evidence="2">The sequence shown here is derived from an EMBL/GenBank/DDBJ whole genome shotgun (WGS) entry which is preliminary data.</text>
</comment>
<dbReference type="EMBL" id="JAAALK010000288">
    <property type="protein sequence ID" value="KAG8051835.1"/>
    <property type="molecule type" value="Genomic_DNA"/>
</dbReference>
<gene>
    <name evidence="2" type="ORF">GUJ93_ZPchr0001g29344</name>
</gene>
<name>A0A8J5RZD5_ZIZPA</name>
<feature type="compositionally biased region" description="Low complexity" evidence="1">
    <location>
        <begin position="134"/>
        <end position="154"/>
    </location>
</feature>
<evidence type="ECO:0000256" key="1">
    <source>
        <dbReference type="SAM" id="MobiDB-lite"/>
    </source>
</evidence>
<evidence type="ECO:0000313" key="2">
    <source>
        <dbReference type="EMBL" id="KAG8051835.1"/>
    </source>
</evidence>
<dbReference type="AlphaFoldDB" id="A0A8J5RZD5"/>
<reference evidence="2" key="1">
    <citation type="journal article" date="2021" name="bioRxiv">
        <title>Whole Genome Assembly and Annotation of Northern Wild Rice, Zizania palustris L., Supports a Whole Genome Duplication in the Zizania Genus.</title>
        <authorList>
            <person name="Haas M."/>
            <person name="Kono T."/>
            <person name="Macchietto M."/>
            <person name="Millas R."/>
            <person name="McGilp L."/>
            <person name="Shao M."/>
            <person name="Duquette J."/>
            <person name="Hirsch C.N."/>
            <person name="Kimball J."/>
        </authorList>
    </citation>
    <scope>NUCLEOTIDE SEQUENCE</scope>
    <source>
        <tissue evidence="2">Fresh leaf tissue</tissue>
    </source>
</reference>
<protein>
    <submittedName>
        <fullName evidence="2">Uncharacterized protein</fullName>
    </submittedName>
</protein>
<reference evidence="2" key="2">
    <citation type="submission" date="2021-02" db="EMBL/GenBank/DDBJ databases">
        <authorList>
            <person name="Kimball J.A."/>
            <person name="Haas M.W."/>
            <person name="Macchietto M."/>
            <person name="Kono T."/>
            <person name="Duquette J."/>
            <person name="Shao M."/>
        </authorList>
    </citation>
    <scope>NUCLEOTIDE SEQUENCE</scope>
    <source>
        <tissue evidence="2">Fresh leaf tissue</tissue>
    </source>
</reference>
<feature type="compositionally biased region" description="Basic and acidic residues" evidence="1">
    <location>
        <begin position="119"/>
        <end position="133"/>
    </location>
</feature>
<dbReference type="Proteomes" id="UP000729402">
    <property type="component" value="Unassembled WGS sequence"/>
</dbReference>
<organism evidence="2 3">
    <name type="scientific">Zizania palustris</name>
    <name type="common">Northern wild rice</name>
    <dbReference type="NCBI Taxonomy" id="103762"/>
    <lineage>
        <taxon>Eukaryota</taxon>
        <taxon>Viridiplantae</taxon>
        <taxon>Streptophyta</taxon>
        <taxon>Embryophyta</taxon>
        <taxon>Tracheophyta</taxon>
        <taxon>Spermatophyta</taxon>
        <taxon>Magnoliopsida</taxon>
        <taxon>Liliopsida</taxon>
        <taxon>Poales</taxon>
        <taxon>Poaceae</taxon>
        <taxon>BOP clade</taxon>
        <taxon>Oryzoideae</taxon>
        <taxon>Oryzeae</taxon>
        <taxon>Zizaniinae</taxon>
        <taxon>Zizania</taxon>
    </lineage>
</organism>
<accession>A0A8J5RZD5</accession>
<proteinExistence type="predicted"/>
<feature type="region of interest" description="Disordered" evidence="1">
    <location>
        <begin position="81"/>
        <end position="154"/>
    </location>
</feature>
<keyword evidence="3" id="KW-1185">Reference proteome</keyword>
<sequence length="154" mass="16653">MSLASGVGSSSDEVVTLADVVQRLKAIEDIVRPLQPIADALNALEDTVRDQGQQQVALNLALTRMEKQILDQQALNQSAQDLGQNRSAQDLGQNWAALNQGRAGAEDGDDGRDFLPTAHKLEFPKFDGARDTSRYASNSSTSRLSSTKKISTKQ</sequence>
<evidence type="ECO:0000313" key="3">
    <source>
        <dbReference type="Proteomes" id="UP000729402"/>
    </source>
</evidence>